<comment type="caution">
    <text evidence="2">The sequence shown here is derived from an EMBL/GenBank/DDBJ whole genome shotgun (WGS) entry which is preliminary data.</text>
</comment>
<feature type="region of interest" description="Disordered" evidence="1">
    <location>
        <begin position="1"/>
        <end position="21"/>
    </location>
</feature>
<reference evidence="2" key="1">
    <citation type="submission" date="2022-01" db="EMBL/GenBank/DDBJ databases">
        <title>Genome Sequence Resource for Two Populations of Ditylenchus destructor, the Migratory Endoparasitic Phytonematode.</title>
        <authorList>
            <person name="Zhang H."/>
            <person name="Lin R."/>
            <person name="Xie B."/>
        </authorList>
    </citation>
    <scope>NUCLEOTIDE SEQUENCE</scope>
    <source>
        <strain evidence="2">BazhouSP</strain>
    </source>
</reference>
<evidence type="ECO:0000313" key="3">
    <source>
        <dbReference type="Proteomes" id="UP001201812"/>
    </source>
</evidence>
<evidence type="ECO:0000256" key="1">
    <source>
        <dbReference type="SAM" id="MobiDB-lite"/>
    </source>
</evidence>
<accession>A0AAD4QUH1</accession>
<keyword evidence="3" id="KW-1185">Reference proteome</keyword>
<sequence>MSPTCWGPRGASRRADPNTAHKSTLIRSAPVRSRVCKLHLLTKSIVWIKDHVRCDEFEIYLDRGSNCDEELLDLFLTGAPCTSAISINYADLSKVIVDLVQKFMALKNRDEYQVVESIRGYVGGRRIADEFKRNFAEFIGEEEQYEEDHGTRQIIGFINNDIEKKLTLDVRNDSYGPFSIKITNT</sequence>
<dbReference type="EMBL" id="JAKKPZ010001166">
    <property type="protein sequence ID" value="KAI1690552.1"/>
    <property type="molecule type" value="Genomic_DNA"/>
</dbReference>
<evidence type="ECO:0000313" key="2">
    <source>
        <dbReference type="EMBL" id="KAI1690552.1"/>
    </source>
</evidence>
<dbReference type="AlphaFoldDB" id="A0AAD4QUH1"/>
<gene>
    <name evidence="2" type="ORF">DdX_22420</name>
</gene>
<dbReference type="Proteomes" id="UP001201812">
    <property type="component" value="Unassembled WGS sequence"/>
</dbReference>
<name>A0AAD4QUH1_9BILA</name>
<organism evidence="2 3">
    <name type="scientific">Ditylenchus destructor</name>
    <dbReference type="NCBI Taxonomy" id="166010"/>
    <lineage>
        <taxon>Eukaryota</taxon>
        <taxon>Metazoa</taxon>
        <taxon>Ecdysozoa</taxon>
        <taxon>Nematoda</taxon>
        <taxon>Chromadorea</taxon>
        <taxon>Rhabditida</taxon>
        <taxon>Tylenchina</taxon>
        <taxon>Tylenchomorpha</taxon>
        <taxon>Sphaerularioidea</taxon>
        <taxon>Anguinidae</taxon>
        <taxon>Anguininae</taxon>
        <taxon>Ditylenchus</taxon>
    </lineage>
</organism>
<proteinExistence type="predicted"/>
<protein>
    <submittedName>
        <fullName evidence="2">Uncharacterized protein</fullName>
    </submittedName>
</protein>